<protein>
    <submittedName>
        <fullName evidence="1">Uncharacterized protein</fullName>
    </submittedName>
</protein>
<proteinExistence type="predicted"/>
<sequence>MGKFIKVVVIRDGCSAAMAPLAVRLKEKTAPLGLKHNGGLLSSLRVYQNRENRPVSFYQCEHVCDGSARCTPFRRSPLLKGLTHRNGYSHRFEFIKTGKTAFFLFTSANMSAMAPLVARLLGEAHS</sequence>
<dbReference type="EMBL" id="JAKRYL010000003">
    <property type="protein sequence ID" value="MCL7746382.1"/>
    <property type="molecule type" value="Genomic_DNA"/>
</dbReference>
<gene>
    <name evidence="1" type="ORF">MF646_04530</name>
</gene>
<name>A0A9X2CPM6_9BACI</name>
<dbReference type="RefSeq" id="WP_250095298.1">
    <property type="nucleotide sequence ID" value="NZ_JAKRYL010000003.1"/>
</dbReference>
<dbReference type="Proteomes" id="UP001139150">
    <property type="component" value="Unassembled WGS sequence"/>
</dbReference>
<comment type="caution">
    <text evidence="1">The sequence shown here is derived from an EMBL/GenBank/DDBJ whole genome shotgun (WGS) entry which is preliminary data.</text>
</comment>
<evidence type="ECO:0000313" key="1">
    <source>
        <dbReference type="EMBL" id="MCL7746382.1"/>
    </source>
</evidence>
<accession>A0A9X2CPM6</accession>
<dbReference type="AlphaFoldDB" id="A0A9X2CPM6"/>
<evidence type="ECO:0000313" key="2">
    <source>
        <dbReference type="Proteomes" id="UP001139150"/>
    </source>
</evidence>
<keyword evidence="2" id="KW-1185">Reference proteome</keyword>
<reference evidence="1" key="1">
    <citation type="submission" date="2022-02" db="EMBL/GenBank/DDBJ databases">
        <title>Halalkalibacter sp. nov. isolated from Lonar Lake, India.</title>
        <authorList>
            <person name="Joshi A."/>
            <person name="Thite S."/>
            <person name="Lodha T."/>
        </authorList>
    </citation>
    <scope>NUCLEOTIDE SEQUENCE</scope>
    <source>
        <strain evidence="1">MEB205</strain>
    </source>
</reference>
<organism evidence="1 2">
    <name type="scientific">Halalkalibacter alkaliphilus</name>
    <dbReference type="NCBI Taxonomy" id="2917993"/>
    <lineage>
        <taxon>Bacteria</taxon>
        <taxon>Bacillati</taxon>
        <taxon>Bacillota</taxon>
        <taxon>Bacilli</taxon>
        <taxon>Bacillales</taxon>
        <taxon>Bacillaceae</taxon>
        <taxon>Halalkalibacter</taxon>
    </lineage>
</organism>